<evidence type="ECO:0008006" key="4">
    <source>
        <dbReference type="Google" id="ProtNLM"/>
    </source>
</evidence>
<accession>A0ABV4DHI9</accession>
<dbReference type="InterPro" id="IPR001623">
    <property type="entry name" value="DnaJ_domain"/>
</dbReference>
<proteinExistence type="predicted"/>
<dbReference type="Proteomes" id="UP001565219">
    <property type="component" value="Unassembled WGS sequence"/>
</dbReference>
<keyword evidence="1" id="KW-0235">DNA replication</keyword>
<gene>
    <name evidence="2" type="ORF">AALG99_07465</name>
</gene>
<dbReference type="RefSeq" id="WP_270601791.1">
    <property type="nucleotide sequence ID" value="NZ_JAQEVE010000041.1"/>
</dbReference>
<evidence type="ECO:0000313" key="2">
    <source>
        <dbReference type="EMBL" id="MEY8633360.1"/>
    </source>
</evidence>
<evidence type="ECO:0000313" key="3">
    <source>
        <dbReference type="Proteomes" id="UP001565219"/>
    </source>
</evidence>
<dbReference type="InterPro" id="IPR036869">
    <property type="entry name" value="J_dom_sf"/>
</dbReference>
<dbReference type="Gene3D" id="1.10.287.110">
    <property type="entry name" value="DnaJ domain"/>
    <property type="match status" value="1"/>
</dbReference>
<comment type="caution">
    <text evidence="2">The sequence shown here is derived from an EMBL/GenBank/DDBJ whole genome shotgun (WGS) entry which is preliminary data.</text>
</comment>
<protein>
    <recommendedName>
        <fullName evidence="4">J domain-containing protein</fullName>
    </recommendedName>
</protein>
<organism evidence="2 3">
    <name type="scientific">Anaerostipes hominis</name>
    <name type="common">ex Lee et al. 2021</name>
    <dbReference type="NCBI Taxonomy" id="2025494"/>
    <lineage>
        <taxon>Bacteria</taxon>
        <taxon>Bacillati</taxon>
        <taxon>Bacillota</taxon>
        <taxon>Clostridia</taxon>
        <taxon>Lachnospirales</taxon>
        <taxon>Lachnospiraceae</taxon>
        <taxon>Anaerostipes</taxon>
    </lineage>
</organism>
<dbReference type="SUPFAM" id="SSF46565">
    <property type="entry name" value="Chaperone J-domain"/>
    <property type="match status" value="1"/>
</dbReference>
<dbReference type="EMBL" id="JBCLTR010000007">
    <property type="protein sequence ID" value="MEY8633360.1"/>
    <property type="molecule type" value="Genomic_DNA"/>
</dbReference>
<evidence type="ECO:0000256" key="1">
    <source>
        <dbReference type="ARBA" id="ARBA00022705"/>
    </source>
</evidence>
<dbReference type="CDD" id="cd06257">
    <property type="entry name" value="DnaJ"/>
    <property type="match status" value="1"/>
</dbReference>
<name>A0ABV4DHI9_9FIRM</name>
<reference evidence="2 3" key="1">
    <citation type="submission" date="2024-03" db="EMBL/GenBank/DDBJ databases">
        <title>Mouse gut bacterial collection (mGBC) of GemPharmatech.</title>
        <authorList>
            <person name="He Y."/>
            <person name="Dong L."/>
            <person name="Wu D."/>
            <person name="Gao X."/>
            <person name="Lin Z."/>
        </authorList>
    </citation>
    <scope>NUCLEOTIDE SEQUENCE [LARGE SCALE GENOMIC DNA]</scope>
    <source>
        <strain evidence="2 3">32-10</strain>
    </source>
</reference>
<keyword evidence="3" id="KW-1185">Reference proteome</keyword>
<sequence>MGAKKIYQSPEFYEKKLSCVMERLQIPSYEYDWTRKTAYVKFQYKGEWYQFDHSVEKANAAGKTPLSYGTDVFAQLVLALEDLARMVERGIYDLSRWIGEMRYLPPVIELPECFQKMGFLGHELPTEEDVKARYRNLAKKMHPDGDGSKEAFEELQGWVKDCLDYLQTNKD</sequence>